<feature type="signal peptide" evidence="2">
    <location>
        <begin position="1"/>
        <end position="21"/>
    </location>
</feature>
<keyword evidence="4" id="KW-1185">Reference proteome</keyword>
<feature type="compositionally biased region" description="Basic and acidic residues" evidence="1">
    <location>
        <begin position="74"/>
        <end position="94"/>
    </location>
</feature>
<dbReference type="Proteomes" id="UP000063429">
    <property type="component" value="Chromosome"/>
</dbReference>
<feature type="compositionally biased region" description="Basic and acidic residues" evidence="1">
    <location>
        <begin position="53"/>
        <end position="65"/>
    </location>
</feature>
<sequence>MKTRQLIIAAAMLAVTGGAMAQQASTMQPSSPDMTVPASPANGVSNDPYVQKRQSDADAKAEYKMQKKTIKQQAKADKKAAKADLKAEKKESTAERNAQLAQPQPKTDKTP</sequence>
<evidence type="ECO:0000256" key="1">
    <source>
        <dbReference type="SAM" id="MobiDB-lite"/>
    </source>
</evidence>
<name>A0ABN4HWX3_9BURK</name>
<evidence type="ECO:0000256" key="2">
    <source>
        <dbReference type="SAM" id="SignalP"/>
    </source>
</evidence>
<gene>
    <name evidence="3" type="ORF">F506_12075</name>
</gene>
<feature type="compositionally biased region" description="Polar residues" evidence="1">
    <location>
        <begin position="95"/>
        <end position="105"/>
    </location>
</feature>
<feature type="compositionally biased region" description="Polar residues" evidence="1">
    <location>
        <begin position="22"/>
        <end position="33"/>
    </location>
</feature>
<organism evidence="3 4">
    <name type="scientific">Herbaspirillum hiltneri N3</name>
    <dbReference type="NCBI Taxonomy" id="1262470"/>
    <lineage>
        <taxon>Bacteria</taxon>
        <taxon>Pseudomonadati</taxon>
        <taxon>Pseudomonadota</taxon>
        <taxon>Betaproteobacteria</taxon>
        <taxon>Burkholderiales</taxon>
        <taxon>Oxalobacteraceae</taxon>
        <taxon>Herbaspirillum</taxon>
    </lineage>
</organism>
<proteinExistence type="predicted"/>
<dbReference type="EMBL" id="CP011409">
    <property type="protein sequence ID" value="AKZ63311.1"/>
    <property type="molecule type" value="Genomic_DNA"/>
</dbReference>
<keyword evidence="2" id="KW-0732">Signal</keyword>
<evidence type="ECO:0000313" key="3">
    <source>
        <dbReference type="EMBL" id="AKZ63311.1"/>
    </source>
</evidence>
<evidence type="ECO:0008006" key="5">
    <source>
        <dbReference type="Google" id="ProtNLM"/>
    </source>
</evidence>
<protein>
    <recommendedName>
        <fullName evidence="5">Acid shock protein</fullName>
    </recommendedName>
</protein>
<dbReference type="RefSeq" id="WP_053197771.1">
    <property type="nucleotide sequence ID" value="NZ_CP011409.1"/>
</dbReference>
<feature type="region of interest" description="Disordered" evidence="1">
    <location>
        <begin position="22"/>
        <end position="111"/>
    </location>
</feature>
<evidence type="ECO:0000313" key="4">
    <source>
        <dbReference type="Proteomes" id="UP000063429"/>
    </source>
</evidence>
<accession>A0ABN4HWX3</accession>
<reference evidence="4" key="1">
    <citation type="journal article" date="2015" name="Genome Announc.">
        <title>Complete Genome Sequence of Herbaspirillum hiltneri N3 (DSM 17495), Isolated from Surface-Sterilized Wheat Roots.</title>
        <authorList>
            <person name="Guizelini D."/>
            <person name="Saizaki P.M."/>
            <person name="Coimbra N.A."/>
            <person name="Weiss V.A."/>
            <person name="Faoro H."/>
            <person name="Sfeir M.Z."/>
            <person name="Baura V.A."/>
            <person name="Monteiro R.A."/>
            <person name="Chubatsu L.S."/>
            <person name="Souza E.M."/>
            <person name="Cruz L.M."/>
            <person name="Pedrosa F.O."/>
            <person name="Raittz R.T."/>
            <person name="Marchaukoski J.N."/>
            <person name="Steffens M.B."/>
        </authorList>
    </citation>
    <scope>NUCLEOTIDE SEQUENCE [LARGE SCALE GENOMIC DNA]</scope>
    <source>
        <strain evidence="4">N3</strain>
    </source>
</reference>
<feature type="chain" id="PRO_5045626187" description="Acid shock protein" evidence="2">
    <location>
        <begin position="22"/>
        <end position="111"/>
    </location>
</feature>